<dbReference type="SUPFAM" id="SSF46894">
    <property type="entry name" value="C-terminal effector domain of the bipartite response regulators"/>
    <property type="match status" value="1"/>
</dbReference>
<evidence type="ECO:0000256" key="3">
    <source>
        <dbReference type="ARBA" id="ARBA00023125"/>
    </source>
</evidence>
<feature type="domain" description="Response regulatory" evidence="7">
    <location>
        <begin position="89"/>
        <end position="205"/>
    </location>
</feature>
<proteinExistence type="predicted"/>
<dbReference type="CDD" id="cd06170">
    <property type="entry name" value="LuxR_C_like"/>
    <property type="match status" value="1"/>
</dbReference>
<feature type="domain" description="HTH luxR-type" evidence="6">
    <location>
        <begin position="226"/>
        <end position="291"/>
    </location>
</feature>
<dbReference type="InterPro" id="IPR011006">
    <property type="entry name" value="CheY-like_superfamily"/>
</dbReference>
<dbReference type="InterPro" id="IPR000792">
    <property type="entry name" value="Tscrpt_reg_LuxR_C"/>
</dbReference>
<evidence type="ECO:0000256" key="2">
    <source>
        <dbReference type="ARBA" id="ARBA00023015"/>
    </source>
</evidence>
<dbReference type="SMART" id="SM00421">
    <property type="entry name" value="HTH_LUXR"/>
    <property type="match status" value="1"/>
</dbReference>
<keyword evidence="9" id="KW-1185">Reference proteome</keyword>
<dbReference type="InterPro" id="IPR039420">
    <property type="entry name" value="WalR-like"/>
</dbReference>
<reference evidence="8 9" key="1">
    <citation type="submission" date="2020-11" db="EMBL/GenBank/DDBJ databases">
        <title>Actinomyces sp. ZJ750.</title>
        <authorList>
            <person name="Zhou J."/>
        </authorList>
    </citation>
    <scope>NUCLEOTIDE SEQUENCE [LARGE SCALE GENOMIC DNA]</scope>
    <source>
        <strain evidence="8 9">ZJ750</strain>
    </source>
</reference>
<dbReference type="Pfam" id="PF00196">
    <property type="entry name" value="GerE"/>
    <property type="match status" value="1"/>
</dbReference>
<accession>A0A7T0LJF9</accession>
<evidence type="ECO:0000259" key="7">
    <source>
        <dbReference type="PROSITE" id="PS50110"/>
    </source>
</evidence>
<dbReference type="PANTHER" id="PTHR43214:SF24">
    <property type="entry name" value="TRANSCRIPTIONAL REGULATORY PROTEIN NARL-RELATED"/>
    <property type="match status" value="1"/>
</dbReference>
<dbReference type="EMBL" id="CP063989">
    <property type="protein sequence ID" value="QPL04770.1"/>
    <property type="molecule type" value="Genomic_DNA"/>
</dbReference>
<dbReference type="KEGG" id="arep:ID810_08300"/>
<dbReference type="PROSITE" id="PS00622">
    <property type="entry name" value="HTH_LUXR_1"/>
    <property type="match status" value="1"/>
</dbReference>
<gene>
    <name evidence="8" type="ORF">ID810_08300</name>
</gene>
<keyword evidence="3" id="KW-0238">DNA-binding</keyword>
<dbReference type="SUPFAM" id="SSF52172">
    <property type="entry name" value="CheY-like"/>
    <property type="match status" value="1"/>
</dbReference>
<evidence type="ECO:0000256" key="4">
    <source>
        <dbReference type="ARBA" id="ARBA00023163"/>
    </source>
</evidence>
<dbReference type="SMART" id="SM00448">
    <property type="entry name" value="REC"/>
    <property type="match status" value="1"/>
</dbReference>
<evidence type="ECO:0000256" key="5">
    <source>
        <dbReference type="PROSITE-ProRule" id="PRU00169"/>
    </source>
</evidence>
<dbReference type="PROSITE" id="PS50043">
    <property type="entry name" value="HTH_LUXR_2"/>
    <property type="match status" value="1"/>
</dbReference>
<evidence type="ECO:0000259" key="6">
    <source>
        <dbReference type="PROSITE" id="PS50043"/>
    </source>
</evidence>
<dbReference type="PANTHER" id="PTHR43214">
    <property type="entry name" value="TWO-COMPONENT RESPONSE REGULATOR"/>
    <property type="match status" value="1"/>
</dbReference>
<evidence type="ECO:0000313" key="8">
    <source>
        <dbReference type="EMBL" id="QPL04770.1"/>
    </source>
</evidence>
<keyword evidence="1 5" id="KW-0597">Phosphoprotein</keyword>
<dbReference type="CDD" id="cd17535">
    <property type="entry name" value="REC_NarL-like"/>
    <property type="match status" value="1"/>
</dbReference>
<evidence type="ECO:0000256" key="1">
    <source>
        <dbReference type="ARBA" id="ARBA00022553"/>
    </source>
</evidence>
<dbReference type="Gene3D" id="3.40.50.2300">
    <property type="match status" value="1"/>
</dbReference>
<dbReference type="GO" id="GO:0006355">
    <property type="term" value="P:regulation of DNA-templated transcription"/>
    <property type="evidence" value="ECO:0007669"/>
    <property type="project" value="InterPro"/>
</dbReference>
<feature type="modified residue" description="4-aspartylphosphate" evidence="5">
    <location>
        <position position="140"/>
    </location>
</feature>
<protein>
    <submittedName>
        <fullName evidence="8">Response regulator transcription factor</fullName>
    </submittedName>
</protein>
<dbReference type="InterPro" id="IPR016032">
    <property type="entry name" value="Sig_transdc_resp-reg_C-effctor"/>
</dbReference>
<dbReference type="PRINTS" id="PR00038">
    <property type="entry name" value="HTHLUXR"/>
</dbReference>
<dbReference type="Pfam" id="PF00072">
    <property type="entry name" value="Response_reg"/>
    <property type="match status" value="1"/>
</dbReference>
<dbReference type="Proteomes" id="UP000594637">
    <property type="component" value="Chromosome"/>
</dbReference>
<dbReference type="InterPro" id="IPR058245">
    <property type="entry name" value="NreC/VraR/RcsB-like_REC"/>
</dbReference>
<evidence type="ECO:0000313" key="9">
    <source>
        <dbReference type="Proteomes" id="UP000594637"/>
    </source>
</evidence>
<dbReference type="GO" id="GO:0003677">
    <property type="term" value="F:DNA binding"/>
    <property type="evidence" value="ECO:0007669"/>
    <property type="project" value="UniProtKB-KW"/>
</dbReference>
<dbReference type="AlphaFoldDB" id="A0A7T0LJF9"/>
<organism evidence="8 9">
    <name type="scientific">Actinomyces respiraculi</name>
    <dbReference type="NCBI Taxonomy" id="2744574"/>
    <lineage>
        <taxon>Bacteria</taxon>
        <taxon>Bacillati</taxon>
        <taxon>Actinomycetota</taxon>
        <taxon>Actinomycetes</taxon>
        <taxon>Actinomycetales</taxon>
        <taxon>Actinomycetaceae</taxon>
        <taxon>Actinomyces</taxon>
    </lineage>
</organism>
<dbReference type="InterPro" id="IPR001789">
    <property type="entry name" value="Sig_transdc_resp-reg_receiver"/>
</dbReference>
<name>A0A7T0LJF9_9ACTO</name>
<keyword evidence="4" id="KW-0804">Transcription</keyword>
<dbReference type="PROSITE" id="PS50110">
    <property type="entry name" value="RESPONSE_REGULATORY"/>
    <property type="match status" value="1"/>
</dbReference>
<sequence>MGGQPARHGTGGGLRDVEGGTIRQHAGSRIQGGSLAGTHLVVLPVCTPVQHAPSPSNPTIRPDARPTPGEKTLLIERRRDNVTDLESKRVLLVEDQQLIRRGLTMLLATVSGIEVVAQASDGETALAVLADEDVDVVLTDARMPGMDGVELTLQCATLYPGLPVLILTTFDDDALVQSALAAGASGFLLKDTSVEGLTYAVHAVIDGGMVIDPRVAKAAMRTKDSRKESLAILTRSEHSVAKLVARGLTNSEIAETLVLAEGTVKNHVSALLRKLDARDRTALALTLYKALGD</sequence>
<keyword evidence="2" id="KW-0805">Transcription regulation</keyword>
<dbReference type="GO" id="GO:0000160">
    <property type="term" value="P:phosphorelay signal transduction system"/>
    <property type="evidence" value="ECO:0007669"/>
    <property type="project" value="InterPro"/>
</dbReference>